<feature type="domain" description="Tail spike" evidence="2">
    <location>
        <begin position="116"/>
        <end position="346"/>
    </location>
</feature>
<evidence type="ECO:0000259" key="2">
    <source>
        <dbReference type="Pfam" id="PF06605"/>
    </source>
</evidence>
<accession>A0ABW5Y3J9</accession>
<dbReference type="RefSeq" id="WP_380148443.1">
    <property type="nucleotide sequence ID" value="NZ_JBHUOR010000129.1"/>
</dbReference>
<dbReference type="InterPro" id="IPR007119">
    <property type="entry name" value="Phage_tail_spike_N"/>
</dbReference>
<dbReference type="Proteomes" id="UP001597568">
    <property type="component" value="Unassembled WGS sequence"/>
</dbReference>
<dbReference type="SUPFAM" id="SSF56300">
    <property type="entry name" value="Metallo-dependent phosphatases"/>
    <property type="match status" value="1"/>
</dbReference>
<dbReference type="InterPro" id="IPR004843">
    <property type="entry name" value="Calcineurin-like_PHP"/>
</dbReference>
<feature type="domain" description="Calcineurin-like phosphoesterase" evidence="1">
    <location>
        <begin position="511"/>
        <end position="779"/>
    </location>
</feature>
<evidence type="ECO:0000313" key="4">
    <source>
        <dbReference type="Proteomes" id="UP001597568"/>
    </source>
</evidence>
<dbReference type="Gene3D" id="3.60.21.10">
    <property type="match status" value="1"/>
</dbReference>
<dbReference type="PANTHER" id="PTHR43143">
    <property type="entry name" value="METALLOPHOSPHOESTERASE, CALCINEURIN SUPERFAMILY"/>
    <property type="match status" value="1"/>
</dbReference>
<dbReference type="InterPro" id="IPR051918">
    <property type="entry name" value="STPP_CPPED1"/>
</dbReference>
<protein>
    <submittedName>
        <fullName evidence="3">Phage tail spike protein</fullName>
    </submittedName>
</protein>
<dbReference type="EMBL" id="JBHUOR010000129">
    <property type="protein sequence ID" value="MFD2869826.1"/>
    <property type="molecule type" value="Genomic_DNA"/>
</dbReference>
<keyword evidence="4" id="KW-1185">Reference proteome</keyword>
<dbReference type="InterPro" id="IPR010572">
    <property type="entry name" value="Tail_dom"/>
</dbReference>
<dbReference type="InterPro" id="IPR029052">
    <property type="entry name" value="Metallo-depent_PP-like"/>
</dbReference>
<evidence type="ECO:0000313" key="3">
    <source>
        <dbReference type="EMBL" id="MFD2869826.1"/>
    </source>
</evidence>
<dbReference type="PANTHER" id="PTHR43143:SF1">
    <property type="entry name" value="SERINE_THREONINE-PROTEIN PHOSPHATASE CPPED1"/>
    <property type="match status" value="1"/>
</dbReference>
<dbReference type="Pfam" id="PF00149">
    <property type="entry name" value="Metallophos"/>
    <property type="match status" value="1"/>
</dbReference>
<proteinExistence type="predicted"/>
<name>A0ABW5Y3J9_9BACL</name>
<dbReference type="NCBIfam" id="TIGR01665">
    <property type="entry name" value="put_anti_recept"/>
    <property type="match status" value="1"/>
</dbReference>
<reference evidence="4" key="1">
    <citation type="journal article" date="2019" name="Int. J. Syst. Evol. Microbiol.">
        <title>The Global Catalogue of Microorganisms (GCM) 10K type strain sequencing project: providing services to taxonomists for standard genome sequencing and annotation.</title>
        <authorList>
            <consortium name="The Broad Institute Genomics Platform"/>
            <consortium name="The Broad Institute Genome Sequencing Center for Infectious Disease"/>
            <person name="Wu L."/>
            <person name="Ma J."/>
        </authorList>
    </citation>
    <scope>NUCLEOTIDE SEQUENCE [LARGE SCALE GENOMIC DNA]</scope>
    <source>
        <strain evidence="4">KCTC 33522</strain>
    </source>
</reference>
<gene>
    <name evidence="3" type="ORF">ACFSY7_15140</name>
</gene>
<evidence type="ECO:0000259" key="1">
    <source>
        <dbReference type="Pfam" id="PF00149"/>
    </source>
</evidence>
<comment type="caution">
    <text evidence="3">The sequence shown here is derived from an EMBL/GenBank/DDBJ whole genome shotgun (WGS) entry which is preliminary data.</text>
</comment>
<dbReference type="Pfam" id="PF06605">
    <property type="entry name" value="Prophage_tail"/>
    <property type="match status" value="1"/>
</dbReference>
<sequence>MNLFILTADASSRYAADDYKTVAVLSMDAPKACPFYDDLRTEKLEDFSDMYEFSIPSTYGEAQHIIRGNYVVFRDETAKYRLFRIYDVEDTIYNGIHVKRAYAENAFVNDLLKTLVPRATLGTVNFRDAFAHCLSNSGWQIKNAEWLGELQNQEFDGLTTAQAAIQDICKNYRGEIDAYVELNSANKIIGKYFDLVAERGNGDSGKRFEYRRDIIGATRKSSDADLYTAIKARGKDGITFTEMNNGKDTIYDSAANDLYNGGREYLVKYVEYSDIEFPSALYAEAKQELDRCNKPKNEYTIDTVLLEETAGYTEEETPWLGDHVRVVDFEMVPEMTIGARIVEKQTSFTDVSKNAVVLGEYVEIANVTPDEIAKLQSNLTNLANGLQPIYRVEIRASAGTVARNGFLQTTGDAVLEAVVYKDNVRVTGTPEQYVWEKTYRKTGERDTEWEAINSRKGAIVTVTSEDYANNCDFYCHFLDDTFNYVATSYFKTEVDRVVSEIEKLKSTHAIIATITDTHYATDALEDAAAKERSLEHIRNVVEITHQVDCDAVVHVGDLIDGKTSKALALANLRAVVKTLNTSDAPTMFVKGNHDDNGLGDVRSYGAKGDALIKPKEMASILRSEYLQKKIDFVSEDNASYCYYDVDDKKLRVIVLDAWDIRYDLLDNEKKIKYQSRKYAGFQNEQILWLTRILQTVPSDWGVVVFCHMALGGVLTNNSWTVINEECIVGVLNAWRDGGTYKSSTMKSKNKDHPVDEFTAGYDLRGKGKLIGIFAGHTHKDVAKRVGFGNAPTILSNCSYSAGDNDDSERRKLGTINEDCFDVIAVSVDKNDIQMIRFGARFEDRAIRQYVGGA</sequence>
<organism evidence="3 4">
    <name type="scientific">Kurthia populi</name>
    <dbReference type="NCBI Taxonomy" id="1562132"/>
    <lineage>
        <taxon>Bacteria</taxon>
        <taxon>Bacillati</taxon>
        <taxon>Bacillota</taxon>
        <taxon>Bacilli</taxon>
        <taxon>Bacillales</taxon>
        <taxon>Caryophanaceae</taxon>
        <taxon>Kurthia</taxon>
    </lineage>
</organism>